<evidence type="ECO:0000313" key="8">
    <source>
        <dbReference type="Proteomes" id="UP000253850"/>
    </source>
</evidence>
<dbReference type="PANTHER" id="PTHR46847:SF1">
    <property type="entry name" value="D-ALLOSE-BINDING PERIPLASMIC PROTEIN-RELATED"/>
    <property type="match status" value="1"/>
</dbReference>
<feature type="domain" description="Periplasmic binding protein" evidence="5">
    <location>
        <begin position="63"/>
        <end position="318"/>
    </location>
</feature>
<dbReference type="SUPFAM" id="SSF53822">
    <property type="entry name" value="Periplasmic binding protein-like I"/>
    <property type="match status" value="1"/>
</dbReference>
<dbReference type="PANTHER" id="PTHR46847">
    <property type="entry name" value="D-ALLOSE-BINDING PERIPLASMIC PROTEIN-RELATED"/>
    <property type="match status" value="1"/>
</dbReference>
<proteinExistence type="inferred from homology"/>
<sequence>MKYLLTFTLLFLFSLNLYAVDEEYFQVREFLKTTNQEDKYNEFNKIIKQDAQALKKKNKKIKIVLVYPANQISDYWRKNKISFEKRLKELKIDYELIDFFTKPAVEIKEQSKHLMKALKENPDYLIFTLDAKKHKKFVERIVSKKKTKLILQNITTPLKEWQNRQPFIYIGFDHYKGTKLLADYYIKETKGEGNYAVLYGSKGYVSYMRGTRFVEYLNENSKLKLTHEYYTDVNKEKAKLATLDLLSRDSNLKFIYACSTDIAFGVIEALKEKNLLGQIKVNGWGGGSNELTAIENNLLDITVMRMSDDSGVAMAEAIKLDITNQAYKVPTIYSGEFAIVEKGIEQVELEKLKNRAFRYTKDD</sequence>
<keyword evidence="9" id="KW-1185">Reference proteome</keyword>
<dbReference type="GO" id="GO:0030313">
    <property type="term" value="C:cell envelope"/>
    <property type="evidence" value="ECO:0007669"/>
    <property type="project" value="UniProtKB-SubCell"/>
</dbReference>
<feature type="chain" id="PRO_5044718422" evidence="4">
    <location>
        <begin position="20"/>
        <end position="363"/>
    </location>
</feature>
<accession>A0AAX2A670</accession>
<comment type="subcellular location">
    <subcellularLocation>
        <location evidence="1">Cell envelope</location>
    </subcellularLocation>
</comment>
<comment type="similarity">
    <text evidence="2">Belongs to the bacterial solute-binding protein 2 family.</text>
</comment>
<evidence type="ECO:0000313" key="9">
    <source>
        <dbReference type="Proteomes" id="UP000289193"/>
    </source>
</evidence>
<evidence type="ECO:0000313" key="7">
    <source>
        <dbReference type="EMBL" id="RXK09588.1"/>
    </source>
</evidence>
<name>A0AAX2A670_9BACT</name>
<dbReference type="AlphaFoldDB" id="A0AAX2A670"/>
<dbReference type="EMBL" id="CP031217">
    <property type="protein sequence ID" value="AXH11323.1"/>
    <property type="molecule type" value="Genomic_DNA"/>
</dbReference>
<evidence type="ECO:0000256" key="3">
    <source>
        <dbReference type="ARBA" id="ARBA00022729"/>
    </source>
</evidence>
<evidence type="ECO:0000256" key="1">
    <source>
        <dbReference type="ARBA" id="ARBA00004196"/>
    </source>
</evidence>
<evidence type="ECO:0000313" key="6">
    <source>
        <dbReference type="EMBL" id="AXH11323.1"/>
    </source>
</evidence>
<dbReference type="KEGG" id="hbv:ABIV_0291"/>
<keyword evidence="6" id="KW-0675">Receptor</keyword>
<gene>
    <name evidence="6" type="ORF">ABIV_0291</name>
    <name evidence="7" type="ORF">CRV05_09825</name>
</gene>
<dbReference type="Proteomes" id="UP000289193">
    <property type="component" value="Unassembled WGS sequence"/>
</dbReference>
<keyword evidence="3 4" id="KW-0732">Signal</keyword>
<dbReference type="Proteomes" id="UP000253850">
    <property type="component" value="Chromosome"/>
</dbReference>
<dbReference type="GO" id="GO:0030246">
    <property type="term" value="F:carbohydrate binding"/>
    <property type="evidence" value="ECO:0007669"/>
    <property type="project" value="UniProtKB-ARBA"/>
</dbReference>
<protein>
    <submittedName>
        <fullName evidence="6">Autoinducer-2 (AI-2) receptor LuxPQ, periplasmic binding protein LuxP</fullName>
    </submittedName>
    <submittedName>
        <fullName evidence="7">Sugar ABC transporter substrate-binding protein</fullName>
    </submittedName>
</protein>
<dbReference type="InterPro" id="IPR028082">
    <property type="entry name" value="Peripla_BP_I"/>
</dbReference>
<feature type="signal peptide" evidence="4">
    <location>
        <begin position="1"/>
        <end position="19"/>
    </location>
</feature>
<evidence type="ECO:0000256" key="2">
    <source>
        <dbReference type="ARBA" id="ARBA00007639"/>
    </source>
</evidence>
<dbReference type="Pfam" id="PF13407">
    <property type="entry name" value="Peripla_BP_4"/>
    <property type="match status" value="1"/>
</dbReference>
<organism evidence="7 9">
    <name type="scientific">Halarcobacter bivalviorum</name>
    <dbReference type="NCBI Taxonomy" id="663364"/>
    <lineage>
        <taxon>Bacteria</taxon>
        <taxon>Pseudomonadati</taxon>
        <taxon>Campylobacterota</taxon>
        <taxon>Epsilonproteobacteria</taxon>
        <taxon>Campylobacterales</taxon>
        <taxon>Arcobacteraceae</taxon>
        <taxon>Halarcobacter</taxon>
    </lineage>
</organism>
<reference evidence="6 8" key="2">
    <citation type="submission" date="2018-07" db="EMBL/GenBank/DDBJ databases">
        <title>Complete genome of the Arcobacter bivalviorum type strain LMG 26154.</title>
        <authorList>
            <person name="Miller W.G."/>
            <person name="Yee E."/>
            <person name="Bono J.L."/>
        </authorList>
    </citation>
    <scope>NUCLEOTIDE SEQUENCE [LARGE SCALE GENOMIC DNA]</scope>
    <source>
        <strain evidence="6 8">LMG 26154</strain>
    </source>
</reference>
<dbReference type="Gene3D" id="3.40.50.2300">
    <property type="match status" value="2"/>
</dbReference>
<evidence type="ECO:0000256" key="4">
    <source>
        <dbReference type="SAM" id="SignalP"/>
    </source>
</evidence>
<dbReference type="EMBL" id="PDKM01000005">
    <property type="protein sequence ID" value="RXK09588.1"/>
    <property type="molecule type" value="Genomic_DNA"/>
</dbReference>
<dbReference type="InterPro" id="IPR025997">
    <property type="entry name" value="SBP_2_dom"/>
</dbReference>
<reference evidence="7 9" key="1">
    <citation type="submission" date="2017-10" db="EMBL/GenBank/DDBJ databases">
        <title>Genomics of the genus Arcobacter.</title>
        <authorList>
            <person name="Perez-Cataluna A."/>
            <person name="Figueras M.J."/>
        </authorList>
    </citation>
    <scope>NUCLEOTIDE SEQUENCE [LARGE SCALE GENOMIC DNA]</scope>
    <source>
        <strain evidence="7 9">CECT 7835</strain>
    </source>
</reference>
<dbReference type="RefSeq" id="WP_114838204.1">
    <property type="nucleotide sequence ID" value="NZ_CP031217.1"/>
</dbReference>
<evidence type="ECO:0000259" key="5">
    <source>
        <dbReference type="Pfam" id="PF13407"/>
    </source>
</evidence>